<name>A0ABU2LSP8_9ACTN</name>
<gene>
    <name evidence="3" type="ORF">RNC47_17250</name>
</gene>
<proteinExistence type="predicted"/>
<sequence length="53" mass="5324">MTRTQRILAVCLTTVACVLGATAPALALGPNASTPVTEPNGDNWGTTAPATVE</sequence>
<dbReference type="Proteomes" id="UP001183420">
    <property type="component" value="Unassembled WGS sequence"/>
</dbReference>
<feature type="region of interest" description="Disordered" evidence="1">
    <location>
        <begin position="28"/>
        <end position="53"/>
    </location>
</feature>
<evidence type="ECO:0000313" key="3">
    <source>
        <dbReference type="EMBL" id="MDT0320083.1"/>
    </source>
</evidence>
<dbReference type="PROSITE" id="PS51257">
    <property type="entry name" value="PROKAR_LIPOPROTEIN"/>
    <property type="match status" value="1"/>
</dbReference>
<protein>
    <submittedName>
        <fullName evidence="3">Uncharacterized protein</fullName>
    </submittedName>
</protein>
<feature type="signal peptide" evidence="2">
    <location>
        <begin position="1"/>
        <end position="27"/>
    </location>
</feature>
<reference evidence="4" key="1">
    <citation type="submission" date="2023-07" db="EMBL/GenBank/DDBJ databases">
        <title>30 novel species of actinomycetes from the DSMZ collection.</title>
        <authorList>
            <person name="Nouioui I."/>
        </authorList>
    </citation>
    <scope>NUCLEOTIDE SEQUENCE [LARGE SCALE GENOMIC DNA]</scope>
    <source>
        <strain evidence="4">DSM 44918</strain>
    </source>
</reference>
<evidence type="ECO:0000256" key="2">
    <source>
        <dbReference type="SAM" id="SignalP"/>
    </source>
</evidence>
<evidence type="ECO:0000313" key="4">
    <source>
        <dbReference type="Proteomes" id="UP001183420"/>
    </source>
</evidence>
<keyword evidence="4" id="KW-1185">Reference proteome</keyword>
<dbReference type="EMBL" id="JAVREM010000020">
    <property type="protein sequence ID" value="MDT0320083.1"/>
    <property type="molecule type" value="Genomic_DNA"/>
</dbReference>
<organism evidence="3 4">
    <name type="scientific">Streptomyces millisiae</name>
    <dbReference type="NCBI Taxonomy" id="3075542"/>
    <lineage>
        <taxon>Bacteria</taxon>
        <taxon>Bacillati</taxon>
        <taxon>Actinomycetota</taxon>
        <taxon>Actinomycetes</taxon>
        <taxon>Kitasatosporales</taxon>
        <taxon>Streptomycetaceae</taxon>
        <taxon>Streptomyces</taxon>
    </lineage>
</organism>
<accession>A0ABU2LSP8</accession>
<comment type="caution">
    <text evidence="3">The sequence shown here is derived from an EMBL/GenBank/DDBJ whole genome shotgun (WGS) entry which is preliminary data.</text>
</comment>
<keyword evidence="2" id="KW-0732">Signal</keyword>
<dbReference type="RefSeq" id="WP_311599765.1">
    <property type="nucleotide sequence ID" value="NZ_JAVREM010000020.1"/>
</dbReference>
<evidence type="ECO:0000256" key="1">
    <source>
        <dbReference type="SAM" id="MobiDB-lite"/>
    </source>
</evidence>
<feature type="chain" id="PRO_5046039483" evidence="2">
    <location>
        <begin position="28"/>
        <end position="53"/>
    </location>
</feature>
<feature type="compositionally biased region" description="Polar residues" evidence="1">
    <location>
        <begin position="43"/>
        <end position="53"/>
    </location>
</feature>